<keyword evidence="1" id="KW-0472">Membrane</keyword>
<sequence>MDPFHPSSYQDYMTVMGAVDLPRVPLGYALVMVGVGDVGWMSVRSLLSGRVTIVFDMVVVGDVSMMVVLKVLEVNRVRALRMVVDRSVSIEDAVRVLRDLPISVLHTAAVVVMADRVDPLNTMYLLELLKTIALMMGA</sequence>
<comment type="caution">
    <text evidence="2">The sequence shown here is derived from an EMBL/GenBank/DDBJ whole genome shotgun (WGS) entry which is preliminary data.</text>
</comment>
<feature type="transmembrane region" description="Helical" evidence="1">
    <location>
        <begin position="53"/>
        <end position="72"/>
    </location>
</feature>
<gene>
    <name evidence="2" type="ORF">FOZ61_009887</name>
</gene>
<organism evidence="2 3">
    <name type="scientific">Perkinsus olseni</name>
    <name type="common">Perkinsus atlanticus</name>
    <dbReference type="NCBI Taxonomy" id="32597"/>
    <lineage>
        <taxon>Eukaryota</taxon>
        <taxon>Sar</taxon>
        <taxon>Alveolata</taxon>
        <taxon>Perkinsozoa</taxon>
        <taxon>Perkinsea</taxon>
        <taxon>Perkinsida</taxon>
        <taxon>Perkinsidae</taxon>
        <taxon>Perkinsus</taxon>
    </lineage>
</organism>
<dbReference type="AlphaFoldDB" id="A0A7J6L0F0"/>
<keyword evidence="1" id="KW-1133">Transmembrane helix</keyword>
<accession>A0A7J6L0F0</accession>
<dbReference type="Proteomes" id="UP000570595">
    <property type="component" value="Unassembled WGS sequence"/>
</dbReference>
<feature type="transmembrane region" description="Helical" evidence="1">
    <location>
        <begin position="26"/>
        <end position="47"/>
    </location>
</feature>
<dbReference type="EMBL" id="JABAHT010000756">
    <property type="protein sequence ID" value="KAF4652146.1"/>
    <property type="molecule type" value="Genomic_DNA"/>
</dbReference>
<keyword evidence="1" id="KW-0812">Transmembrane</keyword>
<evidence type="ECO:0000313" key="2">
    <source>
        <dbReference type="EMBL" id="KAF4652146.1"/>
    </source>
</evidence>
<reference evidence="2 3" key="1">
    <citation type="submission" date="2020-04" db="EMBL/GenBank/DDBJ databases">
        <title>Perkinsus olseni comparative genomics.</title>
        <authorList>
            <person name="Bogema D.R."/>
        </authorList>
    </citation>
    <scope>NUCLEOTIDE SEQUENCE [LARGE SCALE GENOMIC DNA]</scope>
    <source>
        <strain evidence="2">ATCC PRA-179</strain>
    </source>
</reference>
<evidence type="ECO:0000256" key="1">
    <source>
        <dbReference type="SAM" id="Phobius"/>
    </source>
</evidence>
<evidence type="ECO:0000313" key="3">
    <source>
        <dbReference type="Proteomes" id="UP000570595"/>
    </source>
</evidence>
<proteinExistence type="predicted"/>
<name>A0A7J6L0F0_PEROL</name>
<protein>
    <submittedName>
        <fullName evidence="2">Uncharacterized protein</fullName>
    </submittedName>
</protein>